<keyword evidence="2" id="KW-0328">Glycosyltransferase</keyword>
<feature type="non-terminal residue" evidence="4">
    <location>
        <position position="1"/>
    </location>
</feature>
<dbReference type="GO" id="GO:0016757">
    <property type="term" value="F:glycosyltransferase activity"/>
    <property type="evidence" value="ECO:0007669"/>
    <property type="project" value="UniProtKB-KW"/>
</dbReference>
<evidence type="ECO:0000256" key="3">
    <source>
        <dbReference type="ARBA" id="ARBA00022679"/>
    </source>
</evidence>
<proteinExistence type="inferred from homology"/>
<evidence type="ECO:0008006" key="5">
    <source>
        <dbReference type="Google" id="ProtNLM"/>
    </source>
</evidence>
<dbReference type="EMBL" id="BARS01054271">
    <property type="protein sequence ID" value="GAG47223.1"/>
    <property type="molecule type" value="Genomic_DNA"/>
</dbReference>
<dbReference type="AlphaFoldDB" id="X0YEV3"/>
<dbReference type="InterPro" id="IPR029044">
    <property type="entry name" value="Nucleotide-diphossugar_trans"/>
</dbReference>
<comment type="caution">
    <text evidence="4">The sequence shown here is derived from an EMBL/GenBank/DDBJ whole genome shotgun (WGS) entry which is preliminary data.</text>
</comment>
<dbReference type="Gene3D" id="3.90.550.10">
    <property type="entry name" value="Spore Coat Polysaccharide Biosynthesis Protein SpsA, Chain A"/>
    <property type="match status" value="1"/>
</dbReference>
<evidence type="ECO:0000256" key="1">
    <source>
        <dbReference type="ARBA" id="ARBA00006739"/>
    </source>
</evidence>
<dbReference type="PANTHER" id="PTHR43179:SF12">
    <property type="entry name" value="GALACTOFURANOSYLTRANSFERASE GLFT2"/>
    <property type="match status" value="1"/>
</dbReference>
<feature type="non-terminal residue" evidence="4">
    <location>
        <position position="219"/>
    </location>
</feature>
<sequence length="219" mass="24070">HAFQLGQGFEVADIEPPAPGTELPFACGGNLAIRRSDWEASGGFDRELFAYFEDVDLGWRLWAVGREVVAAPDAVARHRGAATSTALGDVRRGVLFERNALRTFFACADDDCRSAFGPSVLATFLHRMTTFAKERPELEQAVADPFAAEGAPPSRSDRWRRRLRDEGLTGCVRHLLARSLLGARVGNPALEDGLLLMQLRAAQGFFAGLDRTEERRAEL</sequence>
<gene>
    <name evidence="4" type="ORF">S01H1_80372</name>
</gene>
<organism evidence="4">
    <name type="scientific">marine sediment metagenome</name>
    <dbReference type="NCBI Taxonomy" id="412755"/>
    <lineage>
        <taxon>unclassified sequences</taxon>
        <taxon>metagenomes</taxon>
        <taxon>ecological metagenomes</taxon>
    </lineage>
</organism>
<name>X0YEV3_9ZZZZ</name>
<accession>X0YEV3</accession>
<keyword evidence="3" id="KW-0808">Transferase</keyword>
<evidence type="ECO:0000256" key="2">
    <source>
        <dbReference type="ARBA" id="ARBA00022676"/>
    </source>
</evidence>
<comment type="similarity">
    <text evidence="1">Belongs to the glycosyltransferase 2 family.</text>
</comment>
<dbReference type="PANTHER" id="PTHR43179">
    <property type="entry name" value="RHAMNOSYLTRANSFERASE WBBL"/>
    <property type="match status" value="1"/>
</dbReference>
<dbReference type="SUPFAM" id="SSF53448">
    <property type="entry name" value="Nucleotide-diphospho-sugar transferases"/>
    <property type="match status" value="1"/>
</dbReference>
<protein>
    <recommendedName>
        <fullName evidence="5">Glycosyltransferase 2-like domain-containing protein</fullName>
    </recommendedName>
</protein>
<evidence type="ECO:0000313" key="4">
    <source>
        <dbReference type="EMBL" id="GAG47223.1"/>
    </source>
</evidence>
<reference evidence="4" key="1">
    <citation type="journal article" date="2014" name="Front. Microbiol.">
        <title>High frequency of phylogenetically diverse reductive dehalogenase-homologous genes in deep subseafloor sedimentary metagenomes.</title>
        <authorList>
            <person name="Kawai M."/>
            <person name="Futagami T."/>
            <person name="Toyoda A."/>
            <person name="Takaki Y."/>
            <person name="Nishi S."/>
            <person name="Hori S."/>
            <person name="Arai W."/>
            <person name="Tsubouchi T."/>
            <person name="Morono Y."/>
            <person name="Uchiyama I."/>
            <person name="Ito T."/>
            <person name="Fujiyama A."/>
            <person name="Inagaki F."/>
            <person name="Takami H."/>
        </authorList>
    </citation>
    <scope>NUCLEOTIDE SEQUENCE</scope>
    <source>
        <strain evidence="4">Expedition CK06-06</strain>
    </source>
</reference>